<dbReference type="SMART" id="SM00703">
    <property type="entry name" value="NRF"/>
    <property type="match status" value="1"/>
</dbReference>
<dbReference type="PANTHER" id="PTHR11161">
    <property type="entry name" value="O-ACYLTRANSFERASE"/>
    <property type="match status" value="1"/>
</dbReference>
<feature type="transmembrane region" description="Helical" evidence="1">
    <location>
        <begin position="231"/>
        <end position="252"/>
    </location>
</feature>
<evidence type="ECO:0000259" key="2">
    <source>
        <dbReference type="SMART" id="SM00703"/>
    </source>
</evidence>
<feature type="transmembrane region" description="Helical" evidence="1">
    <location>
        <begin position="377"/>
        <end position="395"/>
    </location>
</feature>
<feature type="transmembrane region" description="Helical" evidence="1">
    <location>
        <begin position="402"/>
        <end position="421"/>
    </location>
</feature>
<gene>
    <name evidence="3" type="ORF">L9F63_014775</name>
</gene>
<comment type="caution">
    <text evidence="3">The sequence shown here is derived from an EMBL/GenBank/DDBJ whole genome shotgun (WGS) entry which is preliminary data.</text>
</comment>
<proteinExistence type="predicted"/>
<organism evidence="3 4">
    <name type="scientific">Diploptera punctata</name>
    <name type="common">Pacific beetle cockroach</name>
    <dbReference type="NCBI Taxonomy" id="6984"/>
    <lineage>
        <taxon>Eukaryota</taxon>
        <taxon>Metazoa</taxon>
        <taxon>Ecdysozoa</taxon>
        <taxon>Arthropoda</taxon>
        <taxon>Hexapoda</taxon>
        <taxon>Insecta</taxon>
        <taxon>Pterygota</taxon>
        <taxon>Neoptera</taxon>
        <taxon>Polyneoptera</taxon>
        <taxon>Dictyoptera</taxon>
        <taxon>Blattodea</taxon>
        <taxon>Blaberoidea</taxon>
        <taxon>Blaberidae</taxon>
        <taxon>Diplopterinae</taxon>
        <taxon>Diploptera</taxon>
    </lineage>
</organism>
<dbReference type="PANTHER" id="PTHR11161:SF4">
    <property type="entry name" value="DROP DEAD"/>
    <property type="match status" value="1"/>
</dbReference>
<dbReference type="EMBL" id="JASPKZ010003415">
    <property type="protein sequence ID" value="KAJ9593680.1"/>
    <property type="molecule type" value="Genomic_DNA"/>
</dbReference>
<dbReference type="AlphaFoldDB" id="A0AAD8EK87"/>
<feature type="transmembrane region" description="Helical" evidence="1">
    <location>
        <begin position="521"/>
        <end position="540"/>
    </location>
</feature>
<dbReference type="Proteomes" id="UP001233999">
    <property type="component" value="Unassembled WGS sequence"/>
</dbReference>
<dbReference type="Pfam" id="PF20146">
    <property type="entry name" value="NRF"/>
    <property type="match status" value="1"/>
</dbReference>
<dbReference type="InterPro" id="IPR002656">
    <property type="entry name" value="Acyl_transf_3_dom"/>
</dbReference>
<sequence>FGRIPYQFDRGVLSLLDSSGKMPSGILNGNINQYGDFDQCLNIHIKHDSKLYPEMKNQLIGKYCLALLDVDLRNSNRKTLKHLDDLIFSYRHISGTVNDTGHRISRFTTINWGFCIPSSCTAQDLSDSLINNLKTKLMDTGINFKIKVNPNMCYIKDYLPISIETKLTIIFFVSLLALVIIGTWIDKKQRSVFKGKILSILKAFSLQKNVKTLLCKDKSTDDIPYLHGIRALNALALVIFHKSAALAFRPFINRTSMIESHAMSWSVIGRTAIIYTDTFILLSGLLTSYSILRELDRKRKINIWKKYLMRYIRFTPNMLAIILFCTYIMIHLGSGPQWNLVVKHHSDMCQENMWKNFLYIHNYYGFEKMCLTHTHQLAIDMQLYIIAPIFIYLLWRNRQLGLILTVAIILLSTILRFVVTYNKNLSTVIFFGAKVSQLFDTANLSYTLPTHRVSVYLIGILVGYMLQQKNTSITLNKVETLLGWSIAILLALISMCGPYHMSFPDYKYNPTHAALYNALSPITWGSFISLGIFLGSNGYAEFLSWRGFKVFSQISYAVYLTQFPIFFYNVGIQRAPIYYTPSLLYR</sequence>
<keyword evidence="4" id="KW-1185">Reference proteome</keyword>
<feature type="domain" description="Nose resistant-to-fluoxetine protein N-terminal" evidence="2">
    <location>
        <begin position="6"/>
        <end position="149"/>
    </location>
</feature>
<keyword evidence="1" id="KW-0812">Transmembrane</keyword>
<protein>
    <recommendedName>
        <fullName evidence="2">Nose resistant-to-fluoxetine protein N-terminal domain-containing protein</fullName>
    </recommendedName>
</protein>
<dbReference type="InterPro" id="IPR006621">
    <property type="entry name" value="Nose-resist-to-fluoxetine_N"/>
</dbReference>
<evidence type="ECO:0000313" key="3">
    <source>
        <dbReference type="EMBL" id="KAJ9593680.1"/>
    </source>
</evidence>
<reference evidence="3" key="1">
    <citation type="journal article" date="2023" name="IScience">
        <title>Live-bearing cockroach genome reveals convergent evolutionary mechanisms linked to viviparity in insects and beyond.</title>
        <authorList>
            <person name="Fouks B."/>
            <person name="Harrison M.C."/>
            <person name="Mikhailova A.A."/>
            <person name="Marchal E."/>
            <person name="English S."/>
            <person name="Carruthers M."/>
            <person name="Jennings E.C."/>
            <person name="Chiamaka E.L."/>
            <person name="Frigard R.A."/>
            <person name="Pippel M."/>
            <person name="Attardo G.M."/>
            <person name="Benoit J.B."/>
            <person name="Bornberg-Bauer E."/>
            <person name="Tobe S.S."/>
        </authorList>
    </citation>
    <scope>NUCLEOTIDE SEQUENCE</scope>
    <source>
        <strain evidence="3">Stay&amp;Tobe</strain>
    </source>
</reference>
<feature type="non-terminal residue" evidence="3">
    <location>
        <position position="586"/>
    </location>
</feature>
<dbReference type="InterPro" id="IPR052728">
    <property type="entry name" value="O2_lipid_transport_reg"/>
</dbReference>
<reference evidence="3" key="2">
    <citation type="submission" date="2023-05" db="EMBL/GenBank/DDBJ databases">
        <authorList>
            <person name="Fouks B."/>
        </authorList>
    </citation>
    <scope>NUCLEOTIDE SEQUENCE</scope>
    <source>
        <strain evidence="3">Stay&amp;Tobe</strain>
        <tissue evidence="3">Testes</tissue>
    </source>
</reference>
<feature type="transmembrane region" description="Helical" evidence="1">
    <location>
        <begin position="272"/>
        <end position="291"/>
    </location>
</feature>
<feature type="transmembrane region" description="Helical" evidence="1">
    <location>
        <begin position="446"/>
        <end position="466"/>
    </location>
</feature>
<name>A0AAD8EK87_DIPPU</name>
<evidence type="ECO:0000313" key="4">
    <source>
        <dbReference type="Proteomes" id="UP001233999"/>
    </source>
</evidence>
<keyword evidence="1" id="KW-1133">Transmembrane helix</keyword>
<dbReference type="Pfam" id="PF01757">
    <property type="entry name" value="Acyl_transf_3"/>
    <property type="match status" value="1"/>
</dbReference>
<evidence type="ECO:0000256" key="1">
    <source>
        <dbReference type="SAM" id="Phobius"/>
    </source>
</evidence>
<keyword evidence="1" id="KW-0472">Membrane</keyword>
<feature type="transmembrane region" description="Helical" evidence="1">
    <location>
        <begin position="478"/>
        <end position="501"/>
    </location>
</feature>
<accession>A0AAD8EK87</accession>
<feature type="transmembrane region" description="Helical" evidence="1">
    <location>
        <begin position="167"/>
        <end position="185"/>
    </location>
</feature>
<feature type="non-terminal residue" evidence="3">
    <location>
        <position position="1"/>
    </location>
</feature>
<dbReference type="GO" id="GO:0016747">
    <property type="term" value="F:acyltransferase activity, transferring groups other than amino-acyl groups"/>
    <property type="evidence" value="ECO:0007669"/>
    <property type="project" value="InterPro"/>
</dbReference>
<feature type="transmembrane region" description="Helical" evidence="1">
    <location>
        <begin position="311"/>
        <end position="330"/>
    </location>
</feature>